<dbReference type="Proteomes" id="UP000308549">
    <property type="component" value="Unassembled WGS sequence"/>
</dbReference>
<dbReference type="InterPro" id="IPR002347">
    <property type="entry name" value="SDR_fam"/>
</dbReference>
<comment type="similarity">
    <text evidence="1">Belongs to the short-chain dehydrogenases/reductases (SDR) family.</text>
</comment>
<organism evidence="4 5">
    <name type="scientific">Salinomyces thailandicus</name>
    <dbReference type="NCBI Taxonomy" id="706561"/>
    <lineage>
        <taxon>Eukaryota</taxon>
        <taxon>Fungi</taxon>
        <taxon>Dikarya</taxon>
        <taxon>Ascomycota</taxon>
        <taxon>Pezizomycotina</taxon>
        <taxon>Dothideomycetes</taxon>
        <taxon>Dothideomycetidae</taxon>
        <taxon>Mycosphaerellales</taxon>
        <taxon>Teratosphaeriaceae</taxon>
        <taxon>Salinomyces</taxon>
    </lineage>
</organism>
<dbReference type="GO" id="GO:0016491">
    <property type="term" value="F:oxidoreductase activity"/>
    <property type="evidence" value="ECO:0007669"/>
    <property type="project" value="UniProtKB-KW"/>
</dbReference>
<protein>
    <submittedName>
        <fullName evidence="4">Uncharacterized protein</fullName>
    </submittedName>
</protein>
<dbReference type="InterPro" id="IPR051122">
    <property type="entry name" value="SDR_DHRS6-like"/>
</dbReference>
<evidence type="ECO:0000313" key="5">
    <source>
        <dbReference type="Proteomes" id="UP000308549"/>
    </source>
</evidence>
<dbReference type="InterPro" id="IPR036291">
    <property type="entry name" value="NAD(P)-bd_dom_sf"/>
</dbReference>
<accession>A0A4U0TN23</accession>
<dbReference type="EMBL" id="NAJL01000056">
    <property type="protein sequence ID" value="TKA23388.1"/>
    <property type="molecule type" value="Genomic_DNA"/>
</dbReference>
<evidence type="ECO:0000256" key="3">
    <source>
        <dbReference type="ARBA" id="ARBA00023002"/>
    </source>
</evidence>
<sequence>MADQCKYLSKLQGSKVLVLGGSAGVGLAVAEAVIEHGGSVAIASHNPERVENALRSLESAYPSTIGTSRVSGFVAKHAPQYLLKADGQDCSITLSSSVSAQKPLPGWSPIAAMRSAVLGLGMSLAYDLRPIRVNVIAVGPVDTGLWANHVRKEKIFDKLKNGKSATGRIAVPSDVAEAYIYCMKDANCTGSVVNTNGGVLLM</sequence>
<proteinExistence type="inferred from homology"/>
<keyword evidence="2" id="KW-0521">NADP</keyword>
<dbReference type="PANTHER" id="PTHR43477">
    <property type="entry name" value="DIHYDROANTICAPSIN 7-DEHYDROGENASE"/>
    <property type="match status" value="1"/>
</dbReference>
<dbReference type="OrthoDB" id="294295at2759"/>
<dbReference type="SUPFAM" id="SSF51735">
    <property type="entry name" value="NAD(P)-binding Rossmann-fold domains"/>
    <property type="match status" value="1"/>
</dbReference>
<dbReference type="Pfam" id="PF23441">
    <property type="entry name" value="SDR"/>
    <property type="match status" value="2"/>
</dbReference>
<reference evidence="4 5" key="1">
    <citation type="submission" date="2017-03" db="EMBL/GenBank/DDBJ databases">
        <title>Genomes of endolithic fungi from Antarctica.</title>
        <authorList>
            <person name="Coleine C."/>
            <person name="Masonjones S."/>
            <person name="Stajich J.E."/>
        </authorList>
    </citation>
    <scope>NUCLEOTIDE SEQUENCE [LARGE SCALE GENOMIC DNA]</scope>
    <source>
        <strain evidence="4 5">CCFEE 6315</strain>
    </source>
</reference>
<gene>
    <name evidence="4" type="ORF">B0A50_07264</name>
</gene>
<dbReference type="AlphaFoldDB" id="A0A4U0TN23"/>
<comment type="caution">
    <text evidence="4">The sequence shown here is derived from an EMBL/GenBank/DDBJ whole genome shotgun (WGS) entry which is preliminary data.</text>
</comment>
<dbReference type="CDD" id="cd05233">
    <property type="entry name" value="SDR_c"/>
    <property type="match status" value="1"/>
</dbReference>
<keyword evidence="5" id="KW-1185">Reference proteome</keyword>
<evidence type="ECO:0000256" key="1">
    <source>
        <dbReference type="ARBA" id="ARBA00006484"/>
    </source>
</evidence>
<dbReference type="PANTHER" id="PTHR43477:SF1">
    <property type="entry name" value="DIHYDROANTICAPSIN 7-DEHYDROGENASE"/>
    <property type="match status" value="1"/>
</dbReference>
<keyword evidence="3" id="KW-0560">Oxidoreductase</keyword>
<evidence type="ECO:0000313" key="4">
    <source>
        <dbReference type="EMBL" id="TKA23388.1"/>
    </source>
</evidence>
<dbReference type="InterPro" id="IPR057571">
    <property type="entry name" value="SDR_PhqE-like"/>
</dbReference>
<evidence type="ECO:0000256" key="2">
    <source>
        <dbReference type="ARBA" id="ARBA00022857"/>
    </source>
</evidence>
<name>A0A4U0TN23_9PEZI</name>
<dbReference type="Gene3D" id="3.40.50.720">
    <property type="entry name" value="NAD(P)-binding Rossmann-like Domain"/>
    <property type="match status" value="2"/>
</dbReference>
<dbReference type="PRINTS" id="PR00081">
    <property type="entry name" value="GDHRDH"/>
</dbReference>